<dbReference type="AlphaFoldDB" id="A0A699HH87"/>
<dbReference type="Pfam" id="PF13966">
    <property type="entry name" value="zf-RVT"/>
    <property type="match status" value="1"/>
</dbReference>
<keyword evidence="4" id="KW-0808">Transferase</keyword>
<dbReference type="SUPFAM" id="SSF56672">
    <property type="entry name" value="DNA/RNA polymerases"/>
    <property type="match status" value="1"/>
</dbReference>
<organism evidence="4">
    <name type="scientific">Tanacetum cinerariifolium</name>
    <name type="common">Dalmatian daisy</name>
    <name type="synonym">Chrysanthemum cinerariifolium</name>
    <dbReference type="NCBI Taxonomy" id="118510"/>
    <lineage>
        <taxon>Eukaryota</taxon>
        <taxon>Viridiplantae</taxon>
        <taxon>Streptophyta</taxon>
        <taxon>Embryophyta</taxon>
        <taxon>Tracheophyta</taxon>
        <taxon>Spermatophyta</taxon>
        <taxon>Magnoliopsida</taxon>
        <taxon>eudicotyledons</taxon>
        <taxon>Gunneridae</taxon>
        <taxon>Pentapetalae</taxon>
        <taxon>asterids</taxon>
        <taxon>campanulids</taxon>
        <taxon>Asterales</taxon>
        <taxon>Asteraceae</taxon>
        <taxon>Asteroideae</taxon>
        <taxon>Anthemideae</taxon>
        <taxon>Anthemidinae</taxon>
        <taxon>Tanacetum</taxon>
    </lineage>
</organism>
<dbReference type="PANTHER" id="PTHR46890:SF50">
    <property type="entry name" value="RNA-DIRECTED DNA POLYMERASE, EUKARYOTA, REVERSE TRANSCRIPTASE ZINC-BINDING DOMAIN PROTEIN-RELATED"/>
    <property type="match status" value="1"/>
</dbReference>
<name>A0A699HH87_TANCI</name>
<dbReference type="CDD" id="cd01650">
    <property type="entry name" value="RT_nLTR_like"/>
    <property type="match status" value="1"/>
</dbReference>
<evidence type="ECO:0000259" key="2">
    <source>
        <dbReference type="Pfam" id="PF03372"/>
    </source>
</evidence>
<evidence type="ECO:0000313" key="4">
    <source>
        <dbReference type="EMBL" id="GEY15121.1"/>
    </source>
</evidence>
<comment type="caution">
    <text evidence="4">The sequence shown here is derived from an EMBL/GenBank/DDBJ whole genome shotgun (WGS) entry which is preliminary data.</text>
</comment>
<accession>A0A699HH87</accession>
<feature type="domain" description="Reverse transcriptase" evidence="1">
    <location>
        <begin position="249"/>
        <end position="401"/>
    </location>
</feature>
<dbReference type="EMBL" id="BKCJ010155684">
    <property type="protein sequence ID" value="GEY15121.1"/>
    <property type="molecule type" value="Genomic_DNA"/>
</dbReference>
<dbReference type="GO" id="GO:0016301">
    <property type="term" value="F:kinase activity"/>
    <property type="evidence" value="ECO:0007669"/>
    <property type="project" value="UniProtKB-KW"/>
</dbReference>
<dbReference type="Pfam" id="PF03372">
    <property type="entry name" value="Exo_endo_phos"/>
    <property type="match status" value="1"/>
</dbReference>
<dbReference type="InterPro" id="IPR043502">
    <property type="entry name" value="DNA/RNA_pol_sf"/>
</dbReference>
<dbReference type="InterPro" id="IPR036691">
    <property type="entry name" value="Endo/exonu/phosph_ase_sf"/>
</dbReference>
<keyword evidence="4" id="KW-0675">Receptor</keyword>
<proteinExistence type="predicted"/>
<dbReference type="Gene3D" id="3.60.10.10">
    <property type="entry name" value="Endonuclease/exonuclease/phosphatase"/>
    <property type="match status" value="1"/>
</dbReference>
<dbReference type="PANTHER" id="PTHR46890">
    <property type="entry name" value="NON-LTR RETROLELEMENT REVERSE TRANSCRIPTASE-LIKE PROTEIN-RELATED"/>
    <property type="match status" value="1"/>
</dbReference>
<dbReference type="Pfam" id="PF00078">
    <property type="entry name" value="RVT_1"/>
    <property type="match status" value="1"/>
</dbReference>
<evidence type="ECO:0000259" key="3">
    <source>
        <dbReference type="Pfam" id="PF13966"/>
    </source>
</evidence>
<feature type="domain" description="Endonuclease/exonuclease/phosphatase" evidence="2">
    <location>
        <begin position="4"/>
        <end position="147"/>
    </location>
</feature>
<dbReference type="InterPro" id="IPR005135">
    <property type="entry name" value="Endo/exonuclease/phosphatase"/>
</dbReference>
<dbReference type="SUPFAM" id="SSF56219">
    <property type="entry name" value="DNase I-like"/>
    <property type="match status" value="1"/>
</dbReference>
<dbReference type="InterPro" id="IPR052343">
    <property type="entry name" value="Retrotransposon-Effector_Assoc"/>
</dbReference>
<dbReference type="InterPro" id="IPR026960">
    <property type="entry name" value="RVT-Znf"/>
</dbReference>
<reference evidence="4" key="1">
    <citation type="journal article" date="2019" name="Sci. Rep.">
        <title>Draft genome of Tanacetum cinerariifolium, the natural source of mosquito coil.</title>
        <authorList>
            <person name="Yamashiro T."/>
            <person name="Shiraishi A."/>
            <person name="Satake H."/>
            <person name="Nakayama K."/>
        </authorList>
    </citation>
    <scope>NUCLEOTIDE SEQUENCE</scope>
</reference>
<dbReference type="InterPro" id="IPR000477">
    <property type="entry name" value="RT_dom"/>
</dbReference>
<evidence type="ECO:0000259" key="1">
    <source>
        <dbReference type="Pfam" id="PF00078"/>
    </source>
</evidence>
<sequence>MNVLSLNVKGIGVDYKRSCVKRLCSDNKINFLGLQESMSSVDNRFMLESMWGHSTFNSVSKHAEGKSGGIIAVWDTSKFSIQSSSNGNGFLAVMGNWIPLNTTCVFIIVYAPQDPRKKKQLWLDLKAVIDSANVLSLVMGDFNVVRSQSERIGSNFCHRSASAFNEFISSSGLFDLPMREIKDAVWDCGGDKAPGPDGFSFKLIKKHWNLLGSDIVSYVHEFYHSANIPRGCNSSFITLVPKIEDPITITDFRPISLIGFQYKIIAKVLENCLALVIPSLVGEVQMAFIKGRQITDGPLLVNKIISWAKKHNKKLLLLKVDFEKAFDCLSWSFLDSIMMQMGFCNTWRKWIHSCLSSAFSSILVNGSPTKEFKIEKGLRQGDPLSPFLFILAVEALNVENRKIAWIAWDKVISPLNQGGLGIGSLKTSNQSLLAKWWWRFLNEENALWRKVIVSIHGAYGGLHMDSPMAYKSGPRLKIINLKGNDSWECTIDDSRLFTVKGMRKHITNLSHTSVAQPFRWNKALPIKINVFPWRASQARLLTRSNLDKRDIDLNSTCCPVCDDGIETEEHLFISCIVAKETWLKLFKWWKIHTIRSSGLHETINLSQRLNLPSQHLVHFDVVVQTTQWSSLYEYFHNLNTLWKQYDAMPTRSNILTREPLPLVKTAFAVISGEDSHRNVTFMDSTSKAPSATAFAAKGFDYKNVVKRMLKLQSLIDDKSVSNSISNMADTYFGMERVWTLKKNFNGKSNFISGNISIGWVVDSGANQHMIEFAKFLINVVDVSNLGLNVGHPNDTKAKIVKIRDLKLNDFVTLFNVFVVPEYTVNL</sequence>
<protein>
    <submittedName>
        <fullName evidence="4">Cysteine-rich receptor-like protein kinase</fullName>
    </submittedName>
</protein>
<keyword evidence="4" id="KW-0418">Kinase</keyword>
<feature type="domain" description="Reverse transcriptase zinc-binding" evidence="3">
    <location>
        <begin position="497"/>
        <end position="582"/>
    </location>
</feature>
<gene>
    <name evidence="4" type="ORF">Tci_387095</name>
</gene>